<protein>
    <submittedName>
        <fullName evidence="9">Site-specific DNA recombinase</fullName>
    </submittedName>
</protein>
<organism evidence="9 10">
    <name type="scientific">Paracidovorax wautersii</name>
    <dbReference type="NCBI Taxonomy" id="1177982"/>
    <lineage>
        <taxon>Bacteria</taxon>
        <taxon>Pseudomonadati</taxon>
        <taxon>Pseudomonadota</taxon>
        <taxon>Betaproteobacteria</taxon>
        <taxon>Burkholderiales</taxon>
        <taxon>Comamonadaceae</taxon>
        <taxon>Paracidovorax</taxon>
    </lineage>
</organism>
<dbReference type="GO" id="GO:0000150">
    <property type="term" value="F:DNA strand exchange activity"/>
    <property type="evidence" value="ECO:0007669"/>
    <property type="project" value="UniProtKB-KW"/>
</dbReference>
<evidence type="ECO:0000256" key="4">
    <source>
        <dbReference type="ARBA" id="ARBA00023125"/>
    </source>
</evidence>
<evidence type="ECO:0000256" key="2">
    <source>
        <dbReference type="ARBA" id="ARBA00022908"/>
    </source>
</evidence>
<evidence type="ECO:0000313" key="9">
    <source>
        <dbReference type="EMBL" id="SFE29119.1"/>
    </source>
</evidence>
<evidence type="ECO:0000256" key="1">
    <source>
        <dbReference type="ARBA" id="ARBA00009913"/>
    </source>
</evidence>
<name>A0A1I1ZBQ1_9BURK</name>
<dbReference type="STRING" id="1177982.SAMN04489711_10142"/>
<gene>
    <name evidence="9" type="ORF">SAMN04489711_10142</name>
</gene>
<dbReference type="InterPro" id="IPR036162">
    <property type="entry name" value="Resolvase-like_N_sf"/>
</dbReference>
<dbReference type="SMART" id="SM00857">
    <property type="entry name" value="Resolvase"/>
    <property type="match status" value="1"/>
</dbReference>
<evidence type="ECO:0000256" key="6">
    <source>
        <dbReference type="PIRSR" id="PIRSR606118-50"/>
    </source>
</evidence>
<dbReference type="Pfam" id="PF00239">
    <property type="entry name" value="Resolvase"/>
    <property type="match status" value="1"/>
</dbReference>
<dbReference type="Proteomes" id="UP000199119">
    <property type="component" value="Unassembled WGS sequence"/>
</dbReference>
<dbReference type="CDD" id="cd03768">
    <property type="entry name" value="SR_ResInv"/>
    <property type="match status" value="1"/>
</dbReference>
<dbReference type="GO" id="GO:0015074">
    <property type="term" value="P:DNA integration"/>
    <property type="evidence" value="ECO:0007669"/>
    <property type="project" value="UniProtKB-KW"/>
</dbReference>
<evidence type="ECO:0000256" key="7">
    <source>
        <dbReference type="PROSITE-ProRule" id="PRU10137"/>
    </source>
</evidence>
<dbReference type="PANTHER" id="PTHR30461:SF2">
    <property type="entry name" value="SERINE RECOMBINASE PINE-RELATED"/>
    <property type="match status" value="1"/>
</dbReference>
<reference evidence="10" key="1">
    <citation type="submission" date="2016-10" db="EMBL/GenBank/DDBJ databases">
        <authorList>
            <person name="Varghese N."/>
            <person name="Submissions S."/>
        </authorList>
    </citation>
    <scope>NUCLEOTIDE SEQUENCE [LARGE SCALE GENOMIC DNA]</scope>
    <source>
        <strain evidence="10">DSM 27981</strain>
    </source>
</reference>
<keyword evidence="5" id="KW-0233">DNA recombination</keyword>
<dbReference type="Gene3D" id="3.40.50.1390">
    <property type="entry name" value="Resolvase, N-terminal catalytic domain"/>
    <property type="match status" value="1"/>
</dbReference>
<keyword evidence="4" id="KW-0238">DNA-binding</keyword>
<sequence>MIGYARVSTEDQCLDLQIQALQHLGCDKIYSDHGISGAVNSRPGLDRALARLKPGDTLAVWRLDRLGRSLPHLVWLLETLGRRKVSFHSITEHINTRSSGGRLVFHMMAALAEFERTLISERTRAGMEAARAAGRSIGRRPLLTQRQLIEVSLQLKRGQKTLREIAGELKVHPRTVQRGLARLKAIK</sequence>
<keyword evidence="3" id="KW-0230">DNA invertase</keyword>
<dbReference type="InterPro" id="IPR006119">
    <property type="entry name" value="Resolv_N"/>
</dbReference>
<keyword evidence="2" id="KW-0229">DNA integration</keyword>
<evidence type="ECO:0000256" key="5">
    <source>
        <dbReference type="ARBA" id="ARBA00023172"/>
    </source>
</evidence>
<dbReference type="PROSITE" id="PS51736">
    <property type="entry name" value="RECOMBINASES_3"/>
    <property type="match status" value="1"/>
</dbReference>
<comment type="similarity">
    <text evidence="1">Belongs to the site-specific recombinase resolvase family.</text>
</comment>
<dbReference type="InterPro" id="IPR006118">
    <property type="entry name" value="Recombinase_CS"/>
</dbReference>
<accession>A0A1I1ZBQ1</accession>
<dbReference type="InterPro" id="IPR050639">
    <property type="entry name" value="SSR_resolvase"/>
</dbReference>
<feature type="domain" description="Resolvase/invertase-type recombinase catalytic" evidence="8">
    <location>
        <begin position="1"/>
        <end position="134"/>
    </location>
</feature>
<evidence type="ECO:0000259" key="8">
    <source>
        <dbReference type="PROSITE" id="PS51736"/>
    </source>
</evidence>
<dbReference type="AlphaFoldDB" id="A0A1I1ZBQ1"/>
<proteinExistence type="inferred from homology"/>
<feature type="active site" description="O-(5'-phospho-DNA)-serine intermediate" evidence="6 7">
    <location>
        <position position="8"/>
    </location>
</feature>
<dbReference type="SUPFAM" id="SSF53041">
    <property type="entry name" value="Resolvase-like"/>
    <property type="match status" value="1"/>
</dbReference>
<dbReference type="PANTHER" id="PTHR30461">
    <property type="entry name" value="DNA-INVERTASE FROM LAMBDOID PROPHAGE"/>
    <property type="match status" value="1"/>
</dbReference>
<dbReference type="EMBL" id="FONX01000001">
    <property type="protein sequence ID" value="SFE29119.1"/>
    <property type="molecule type" value="Genomic_DNA"/>
</dbReference>
<keyword evidence="10" id="KW-1185">Reference proteome</keyword>
<evidence type="ECO:0000313" key="10">
    <source>
        <dbReference type="Proteomes" id="UP000199119"/>
    </source>
</evidence>
<dbReference type="PROSITE" id="PS00397">
    <property type="entry name" value="RECOMBINASES_1"/>
    <property type="match status" value="1"/>
</dbReference>
<evidence type="ECO:0000256" key="3">
    <source>
        <dbReference type="ARBA" id="ARBA00023100"/>
    </source>
</evidence>
<dbReference type="GO" id="GO:0003677">
    <property type="term" value="F:DNA binding"/>
    <property type="evidence" value="ECO:0007669"/>
    <property type="project" value="UniProtKB-KW"/>
</dbReference>
<dbReference type="FunFam" id="3.40.50.1390:FF:000001">
    <property type="entry name" value="DNA recombinase"/>
    <property type="match status" value="1"/>
</dbReference>